<gene>
    <name evidence="2" type="ORF">H9646_07480</name>
</gene>
<sequence>MDGEMMLAKIKSKLSGFVFAARNLSAARRLVKITSEEVDGLLFRGYSSSDVEAITKIYQQLNEGAAFSWMLRSLYSHIGRRCLLVVEQRDAVGTSKIVGMNMYYLNQRDIKENTIHEGFIGVLPEMGGRGIATKMRQTAINNFKLAGFSGISSRISLNNTASLMSAKKIGFQPVEEYQEPSTGEKRYYMICKF</sequence>
<evidence type="ECO:0000313" key="3">
    <source>
        <dbReference type="Proteomes" id="UP000634919"/>
    </source>
</evidence>
<evidence type="ECO:0000313" key="2">
    <source>
        <dbReference type="EMBL" id="MBD7960322.1"/>
    </source>
</evidence>
<dbReference type="InterPro" id="IPR016181">
    <property type="entry name" value="Acyl_CoA_acyltransferase"/>
</dbReference>
<dbReference type="SUPFAM" id="SSF55729">
    <property type="entry name" value="Acyl-CoA N-acyltransferases (Nat)"/>
    <property type="match status" value="1"/>
</dbReference>
<feature type="domain" description="N-acetyltransferase" evidence="1">
    <location>
        <begin position="41"/>
        <end position="193"/>
    </location>
</feature>
<proteinExistence type="predicted"/>
<name>A0ABR8SA05_9BURK</name>
<dbReference type="Gene3D" id="3.40.630.30">
    <property type="match status" value="1"/>
</dbReference>
<accession>A0ABR8SA05</accession>
<dbReference type="Pfam" id="PF00583">
    <property type="entry name" value="Acetyltransf_1"/>
    <property type="match status" value="1"/>
</dbReference>
<dbReference type="PROSITE" id="PS51186">
    <property type="entry name" value="GNAT"/>
    <property type="match status" value="1"/>
</dbReference>
<dbReference type="Proteomes" id="UP000634919">
    <property type="component" value="Unassembled WGS sequence"/>
</dbReference>
<evidence type="ECO:0000259" key="1">
    <source>
        <dbReference type="PROSITE" id="PS51186"/>
    </source>
</evidence>
<comment type="caution">
    <text evidence="2">The sequence shown here is derived from an EMBL/GenBank/DDBJ whole genome shotgun (WGS) entry which is preliminary data.</text>
</comment>
<organism evidence="2 3">
    <name type="scientific">Comamonas avium</name>
    <dbReference type="NCBI Taxonomy" id="2762231"/>
    <lineage>
        <taxon>Bacteria</taxon>
        <taxon>Pseudomonadati</taxon>
        <taxon>Pseudomonadota</taxon>
        <taxon>Betaproteobacteria</taxon>
        <taxon>Burkholderiales</taxon>
        <taxon>Comamonadaceae</taxon>
        <taxon>Comamonas</taxon>
    </lineage>
</organism>
<keyword evidence="3" id="KW-1185">Reference proteome</keyword>
<dbReference type="InterPro" id="IPR000182">
    <property type="entry name" value="GNAT_dom"/>
</dbReference>
<protein>
    <submittedName>
        <fullName evidence="2">GNAT family N-acetyltransferase</fullName>
    </submittedName>
</protein>
<dbReference type="EMBL" id="JACSQK010000003">
    <property type="protein sequence ID" value="MBD7960322.1"/>
    <property type="molecule type" value="Genomic_DNA"/>
</dbReference>
<reference evidence="2 3" key="1">
    <citation type="submission" date="2020-08" db="EMBL/GenBank/DDBJ databases">
        <title>A Genomic Blueprint of the Chicken Gut Microbiome.</title>
        <authorList>
            <person name="Gilroy R."/>
            <person name="Ravi A."/>
            <person name="Getino M."/>
            <person name="Pursley I."/>
            <person name="Horton D.L."/>
            <person name="Alikhan N.-F."/>
            <person name="Baker D."/>
            <person name="Gharbi K."/>
            <person name="Hall N."/>
            <person name="Watson M."/>
            <person name="Adriaenssens E.M."/>
            <person name="Foster-Nyarko E."/>
            <person name="Jarju S."/>
            <person name="Secka A."/>
            <person name="Antonio M."/>
            <person name="Oren A."/>
            <person name="Chaudhuri R."/>
            <person name="La Ragione R.M."/>
            <person name="Hildebrand F."/>
            <person name="Pallen M.J."/>
        </authorList>
    </citation>
    <scope>NUCLEOTIDE SEQUENCE [LARGE SCALE GENOMIC DNA]</scope>
    <source>
        <strain evidence="2 3">Sa2CVA6</strain>
    </source>
</reference>